<dbReference type="Proteomes" id="UP000615326">
    <property type="component" value="Unassembled WGS sequence"/>
</dbReference>
<proteinExistence type="predicted"/>
<evidence type="ECO:0000313" key="1">
    <source>
        <dbReference type="EMBL" id="NHO31924.1"/>
    </source>
</evidence>
<sequence>MFRIQGLDPNEFRHLIGLSDADLADGADLVSLMGRFFTSPDIVHLHTHYAKRGCYAAHIVRA</sequence>
<gene>
    <name evidence="1" type="ORF">GOB84_04970</name>
</gene>
<keyword evidence="2" id="KW-1185">Reference proteome</keyword>
<evidence type="ECO:0000313" key="2">
    <source>
        <dbReference type="Proteomes" id="UP000615326"/>
    </source>
</evidence>
<dbReference type="InterPro" id="IPR009593">
    <property type="entry name" value="DUF1203"/>
</dbReference>
<protein>
    <submittedName>
        <fullName evidence="1">DUF1203 domain-containing protein</fullName>
    </submittedName>
</protein>
<name>A0ABX0K6G9_9PROT</name>
<reference evidence="1 2" key="1">
    <citation type="journal article" date="2020" name="Int. J. Syst. Evol. Microbiol.">
        <title>Novel acetic acid bacteria from cider fermentations: Acetobacter conturbans sp. nov. and Acetobacter fallax sp. nov.</title>
        <authorList>
            <person name="Sombolestani A.S."/>
            <person name="Cleenwerck I."/>
            <person name="Cnockaert M."/>
            <person name="Borremans W."/>
            <person name="Wieme A.D."/>
            <person name="De Vuyst L."/>
            <person name="Vandamme P."/>
        </authorList>
    </citation>
    <scope>NUCLEOTIDE SEQUENCE [LARGE SCALE GENOMIC DNA]</scope>
    <source>
        <strain evidence="1 2">LMG 1637</strain>
    </source>
</reference>
<accession>A0ABX0K6G9</accession>
<dbReference type="RefSeq" id="WP_173576533.1">
    <property type="nucleotide sequence ID" value="NZ_WOSW01000006.1"/>
</dbReference>
<dbReference type="Pfam" id="PF06718">
    <property type="entry name" value="DUF1203"/>
    <property type="match status" value="1"/>
</dbReference>
<organism evidence="1 2">
    <name type="scientific">Acetobacter fallax</name>
    <dbReference type="NCBI Taxonomy" id="1737473"/>
    <lineage>
        <taxon>Bacteria</taxon>
        <taxon>Pseudomonadati</taxon>
        <taxon>Pseudomonadota</taxon>
        <taxon>Alphaproteobacteria</taxon>
        <taxon>Acetobacterales</taxon>
        <taxon>Acetobacteraceae</taxon>
        <taxon>Acetobacter</taxon>
    </lineage>
</organism>
<comment type="caution">
    <text evidence="1">The sequence shown here is derived from an EMBL/GenBank/DDBJ whole genome shotgun (WGS) entry which is preliminary data.</text>
</comment>
<dbReference type="EMBL" id="WOSW01000006">
    <property type="protein sequence ID" value="NHO31924.1"/>
    <property type="molecule type" value="Genomic_DNA"/>
</dbReference>